<evidence type="ECO:0000313" key="2">
    <source>
        <dbReference type="EMBL" id="CAJ61199.1"/>
    </source>
</evidence>
<feature type="region of interest" description="Disordered" evidence="1">
    <location>
        <begin position="1"/>
        <end position="55"/>
    </location>
</feature>
<name>Q0RMP8_FRAAA</name>
<evidence type="ECO:0000313" key="3">
    <source>
        <dbReference type="Proteomes" id="UP000000657"/>
    </source>
</evidence>
<dbReference type="AlphaFoldDB" id="Q0RMP8"/>
<dbReference type="KEGG" id="fal:FRAAL2552"/>
<accession>Q0RMP8</accession>
<dbReference type="HOGENOM" id="CLU_2584614_0_0_11"/>
<sequence length="80" mass="8326">MLGPRRRQWIPATSQGQPGITGAAQGRLTPQVPPPTCSGGRVETESTPAGRLRRDRAETVPPVPKRLLVVTGGASTDTAG</sequence>
<keyword evidence="3" id="KW-1185">Reference proteome</keyword>
<dbReference type="EMBL" id="CT573213">
    <property type="protein sequence ID" value="CAJ61199.1"/>
    <property type="molecule type" value="Genomic_DNA"/>
</dbReference>
<gene>
    <name evidence="2" type="ordered locus">FRAAL2552</name>
</gene>
<reference evidence="2 3" key="1">
    <citation type="journal article" date="2007" name="Genome Res.">
        <title>Genome characteristics of facultatively symbiotic Frankia sp. strains reflect host range and host plant biogeography.</title>
        <authorList>
            <person name="Normand P."/>
            <person name="Lapierre P."/>
            <person name="Tisa L.S."/>
            <person name="Gogarten J.P."/>
            <person name="Alloisio N."/>
            <person name="Bagnarol E."/>
            <person name="Bassi C.A."/>
            <person name="Berry A.M."/>
            <person name="Bickhart D.M."/>
            <person name="Choisne N."/>
            <person name="Couloux A."/>
            <person name="Cournoyer B."/>
            <person name="Cruveiller S."/>
            <person name="Daubin V."/>
            <person name="Demange N."/>
            <person name="Francino M.P."/>
            <person name="Goltsman E."/>
            <person name="Huang Y."/>
            <person name="Kopp O.R."/>
            <person name="Labarre L."/>
            <person name="Lapidus A."/>
            <person name="Lavire C."/>
            <person name="Marechal J."/>
            <person name="Martinez M."/>
            <person name="Mastronunzio J.E."/>
            <person name="Mullin B.C."/>
            <person name="Niemann J."/>
            <person name="Pujic P."/>
            <person name="Rawnsley T."/>
            <person name="Rouy Z."/>
            <person name="Schenowitz C."/>
            <person name="Sellstedt A."/>
            <person name="Tavares F."/>
            <person name="Tomkins J.P."/>
            <person name="Vallenet D."/>
            <person name="Valverde C."/>
            <person name="Wall L.G."/>
            <person name="Wang Y."/>
            <person name="Medigue C."/>
            <person name="Benson D.R."/>
        </authorList>
    </citation>
    <scope>NUCLEOTIDE SEQUENCE [LARGE SCALE GENOMIC DNA]</scope>
    <source>
        <strain evidence="3">DSM 45986 / CECT 9034 / ACN14a</strain>
    </source>
</reference>
<organism evidence="2 3">
    <name type="scientific">Frankia alni (strain DSM 45986 / CECT 9034 / ACN14a)</name>
    <dbReference type="NCBI Taxonomy" id="326424"/>
    <lineage>
        <taxon>Bacteria</taxon>
        <taxon>Bacillati</taxon>
        <taxon>Actinomycetota</taxon>
        <taxon>Actinomycetes</taxon>
        <taxon>Frankiales</taxon>
        <taxon>Frankiaceae</taxon>
        <taxon>Frankia</taxon>
    </lineage>
</organism>
<dbReference type="Proteomes" id="UP000000657">
    <property type="component" value="Chromosome"/>
</dbReference>
<proteinExistence type="predicted"/>
<evidence type="ECO:0000256" key="1">
    <source>
        <dbReference type="SAM" id="MobiDB-lite"/>
    </source>
</evidence>
<protein>
    <submittedName>
        <fullName evidence="2">Uncharacterized protein</fullName>
    </submittedName>
</protein>